<feature type="transmembrane region" description="Helical" evidence="7">
    <location>
        <begin position="259"/>
        <end position="283"/>
    </location>
</feature>
<feature type="transmembrane region" description="Helical" evidence="7">
    <location>
        <begin position="70"/>
        <end position="89"/>
    </location>
</feature>
<evidence type="ECO:0000259" key="8">
    <source>
        <dbReference type="PROSITE" id="PS50850"/>
    </source>
</evidence>
<evidence type="ECO:0000256" key="6">
    <source>
        <dbReference type="ARBA" id="ARBA00023136"/>
    </source>
</evidence>
<feature type="transmembrane region" description="Helical" evidence="7">
    <location>
        <begin position="157"/>
        <end position="177"/>
    </location>
</feature>
<dbReference type="InterPro" id="IPR036259">
    <property type="entry name" value="MFS_trans_sf"/>
</dbReference>
<evidence type="ECO:0000256" key="1">
    <source>
        <dbReference type="ARBA" id="ARBA00004651"/>
    </source>
</evidence>
<dbReference type="EMBL" id="BJZI01000017">
    <property type="protein sequence ID" value="GEO66945.1"/>
    <property type="molecule type" value="Genomic_DNA"/>
</dbReference>
<dbReference type="SUPFAM" id="SSF103473">
    <property type="entry name" value="MFS general substrate transporter"/>
    <property type="match status" value="1"/>
</dbReference>
<reference evidence="9 10" key="1">
    <citation type="submission" date="2019-07" db="EMBL/GenBank/DDBJ databases">
        <title>Whole genome shotgun sequence of Lactobacillus spicheri NBRC 107155.</title>
        <authorList>
            <person name="Hosoyama A."/>
            <person name="Uohara A."/>
            <person name="Ohji S."/>
            <person name="Ichikawa N."/>
        </authorList>
    </citation>
    <scope>NUCLEOTIDE SEQUENCE [LARGE SCALE GENOMIC DNA]</scope>
    <source>
        <strain evidence="9 10">NBRC 107155</strain>
    </source>
</reference>
<dbReference type="InterPro" id="IPR011701">
    <property type="entry name" value="MFS"/>
</dbReference>
<dbReference type="Proteomes" id="UP000321691">
    <property type="component" value="Unassembled WGS sequence"/>
</dbReference>
<dbReference type="Pfam" id="PF07690">
    <property type="entry name" value="MFS_1"/>
    <property type="match status" value="1"/>
</dbReference>
<sequence length="439" mass="47689">MIIASGSFASVVKSSTVISSTKGAFITENNRFKLQSLLLTATAFILGFSEFNIIGVLNDIAHQFHVSVSSVGYLVTIFALVYAISTPIFTTLIEQHRLLPVLLSLMGIFTLGNLITVCAPTYAVLTLSRIMIALVSGVAISITMTFAIKLAPKDRRAWLIAWVYSGFSIAAVLGMPIGTWVSEHWGWRMSFLVITLLSVVLLIMLASFLPRQLRQSQEQKVSLGSQLIIFKDWRILLGVLVVIFNFTGIYVVYTYLRPIFVSGMGIATTLITPLFMAYGFMTLGSNQFSGRLAAHSGLTKMPRVYGVLAIALACLPLGLQLTWVGLLIVFIMGFSMYLINSPIQLHFLGITEKDYPQSMVLAASLHSIFCNVGIATGSAIGGLLVAHGGLNSIGPGGAIFILVTLGLVVSLNHLNQHWDQHPHTTLSADDHVRGETSHQ</sequence>
<gene>
    <name evidence="9" type="ORF">LSP04_13640</name>
</gene>
<keyword evidence="2" id="KW-0813">Transport</keyword>
<dbReference type="CDD" id="cd17324">
    <property type="entry name" value="MFS_NepI_like"/>
    <property type="match status" value="1"/>
</dbReference>
<keyword evidence="10" id="KW-1185">Reference proteome</keyword>
<evidence type="ECO:0000313" key="9">
    <source>
        <dbReference type="EMBL" id="GEO66945.1"/>
    </source>
</evidence>
<keyword evidence="3" id="KW-1003">Cell membrane</keyword>
<feature type="transmembrane region" description="Helical" evidence="7">
    <location>
        <begin position="37"/>
        <end position="58"/>
    </location>
</feature>
<feature type="transmembrane region" description="Helical" evidence="7">
    <location>
        <begin position="130"/>
        <end position="150"/>
    </location>
</feature>
<dbReference type="PANTHER" id="PTHR43124:SF3">
    <property type="entry name" value="CHLORAMPHENICOL EFFLUX PUMP RV0191"/>
    <property type="match status" value="1"/>
</dbReference>
<evidence type="ECO:0000256" key="2">
    <source>
        <dbReference type="ARBA" id="ARBA00022448"/>
    </source>
</evidence>
<dbReference type="InterPro" id="IPR050189">
    <property type="entry name" value="MFS_Efflux_Transporters"/>
</dbReference>
<dbReference type="Gene3D" id="1.20.1250.20">
    <property type="entry name" value="MFS general substrate transporter like domains"/>
    <property type="match status" value="1"/>
</dbReference>
<comment type="subcellular location">
    <subcellularLocation>
        <location evidence="1">Cell membrane</location>
        <topology evidence="1">Multi-pass membrane protein</topology>
    </subcellularLocation>
</comment>
<name>A0ABQ0WR03_9LACO</name>
<feature type="transmembrane region" description="Helical" evidence="7">
    <location>
        <begin position="304"/>
        <end position="321"/>
    </location>
</feature>
<dbReference type="PROSITE" id="PS50850">
    <property type="entry name" value="MFS"/>
    <property type="match status" value="1"/>
</dbReference>
<feature type="domain" description="Major facilitator superfamily (MFS) profile" evidence="8">
    <location>
        <begin position="35"/>
        <end position="421"/>
    </location>
</feature>
<proteinExistence type="predicted"/>
<accession>A0ABQ0WR03</accession>
<comment type="caution">
    <text evidence="9">The sequence shown here is derived from an EMBL/GenBank/DDBJ whole genome shotgun (WGS) entry which is preliminary data.</text>
</comment>
<feature type="transmembrane region" description="Helical" evidence="7">
    <location>
        <begin position="235"/>
        <end position="253"/>
    </location>
</feature>
<evidence type="ECO:0000256" key="5">
    <source>
        <dbReference type="ARBA" id="ARBA00022989"/>
    </source>
</evidence>
<feature type="transmembrane region" description="Helical" evidence="7">
    <location>
        <begin position="101"/>
        <end position="124"/>
    </location>
</feature>
<keyword evidence="4 7" id="KW-0812">Transmembrane</keyword>
<feature type="transmembrane region" description="Helical" evidence="7">
    <location>
        <begin position="360"/>
        <end position="386"/>
    </location>
</feature>
<keyword evidence="6 7" id="KW-0472">Membrane</keyword>
<evidence type="ECO:0000313" key="10">
    <source>
        <dbReference type="Proteomes" id="UP000321691"/>
    </source>
</evidence>
<feature type="transmembrane region" description="Helical" evidence="7">
    <location>
        <begin position="189"/>
        <end position="209"/>
    </location>
</feature>
<evidence type="ECO:0000256" key="7">
    <source>
        <dbReference type="SAM" id="Phobius"/>
    </source>
</evidence>
<organism evidence="9 10">
    <name type="scientific">Levilactobacillus spicheri</name>
    <dbReference type="NCBI Taxonomy" id="216463"/>
    <lineage>
        <taxon>Bacteria</taxon>
        <taxon>Bacillati</taxon>
        <taxon>Bacillota</taxon>
        <taxon>Bacilli</taxon>
        <taxon>Lactobacillales</taxon>
        <taxon>Lactobacillaceae</taxon>
        <taxon>Levilactobacillus</taxon>
    </lineage>
</organism>
<feature type="transmembrane region" description="Helical" evidence="7">
    <location>
        <begin position="392"/>
        <end position="411"/>
    </location>
</feature>
<evidence type="ECO:0000256" key="4">
    <source>
        <dbReference type="ARBA" id="ARBA00022692"/>
    </source>
</evidence>
<feature type="transmembrane region" description="Helical" evidence="7">
    <location>
        <begin position="327"/>
        <end position="348"/>
    </location>
</feature>
<keyword evidence="5 7" id="KW-1133">Transmembrane helix</keyword>
<protein>
    <submittedName>
        <fullName evidence="9">MFS transporter</fullName>
    </submittedName>
</protein>
<dbReference type="InterPro" id="IPR020846">
    <property type="entry name" value="MFS_dom"/>
</dbReference>
<evidence type="ECO:0000256" key="3">
    <source>
        <dbReference type="ARBA" id="ARBA00022475"/>
    </source>
</evidence>
<dbReference type="PANTHER" id="PTHR43124">
    <property type="entry name" value="PURINE EFFLUX PUMP PBUE"/>
    <property type="match status" value="1"/>
</dbReference>